<gene>
    <name evidence="2" type="ORF">KP79_PYT18590</name>
</gene>
<organism evidence="2 3">
    <name type="scientific">Mizuhopecten yessoensis</name>
    <name type="common">Japanese scallop</name>
    <name type="synonym">Patinopecten yessoensis</name>
    <dbReference type="NCBI Taxonomy" id="6573"/>
    <lineage>
        <taxon>Eukaryota</taxon>
        <taxon>Metazoa</taxon>
        <taxon>Spiralia</taxon>
        <taxon>Lophotrochozoa</taxon>
        <taxon>Mollusca</taxon>
        <taxon>Bivalvia</taxon>
        <taxon>Autobranchia</taxon>
        <taxon>Pteriomorphia</taxon>
        <taxon>Pectinida</taxon>
        <taxon>Pectinoidea</taxon>
        <taxon>Pectinidae</taxon>
        <taxon>Mizuhopecten</taxon>
    </lineage>
</organism>
<evidence type="ECO:0000313" key="2">
    <source>
        <dbReference type="EMBL" id="OWF41674.1"/>
    </source>
</evidence>
<sequence>MSDYFVANYLDDIDMYSVEQHKYIHNGHSGKGRSKREASLHTNVHDPTGHTRKAVQKLINNKLKQRSKN</sequence>
<dbReference type="EMBL" id="NEDP02005373">
    <property type="protein sequence ID" value="OWF41674.1"/>
    <property type="molecule type" value="Genomic_DNA"/>
</dbReference>
<evidence type="ECO:0000256" key="1">
    <source>
        <dbReference type="SAM" id="MobiDB-lite"/>
    </source>
</evidence>
<feature type="compositionally biased region" description="Basic residues" evidence="1">
    <location>
        <begin position="25"/>
        <end position="34"/>
    </location>
</feature>
<proteinExistence type="predicted"/>
<dbReference type="GO" id="GO:0006357">
    <property type="term" value="P:regulation of transcription by RNA polymerase II"/>
    <property type="evidence" value="ECO:0007669"/>
    <property type="project" value="TreeGrafter"/>
</dbReference>
<dbReference type="AlphaFoldDB" id="A0A210PYW4"/>
<accession>A0A210PYW4</accession>
<dbReference type="GO" id="GO:0045786">
    <property type="term" value="P:negative regulation of cell cycle"/>
    <property type="evidence" value="ECO:0007669"/>
    <property type="project" value="TreeGrafter"/>
</dbReference>
<reference evidence="2 3" key="1">
    <citation type="journal article" date="2017" name="Nat. Ecol. Evol.">
        <title>Scallop genome provides insights into evolution of bilaterian karyotype and development.</title>
        <authorList>
            <person name="Wang S."/>
            <person name="Zhang J."/>
            <person name="Jiao W."/>
            <person name="Li J."/>
            <person name="Xun X."/>
            <person name="Sun Y."/>
            <person name="Guo X."/>
            <person name="Huan P."/>
            <person name="Dong B."/>
            <person name="Zhang L."/>
            <person name="Hu X."/>
            <person name="Sun X."/>
            <person name="Wang J."/>
            <person name="Zhao C."/>
            <person name="Wang Y."/>
            <person name="Wang D."/>
            <person name="Huang X."/>
            <person name="Wang R."/>
            <person name="Lv J."/>
            <person name="Li Y."/>
            <person name="Zhang Z."/>
            <person name="Liu B."/>
            <person name="Lu W."/>
            <person name="Hui Y."/>
            <person name="Liang J."/>
            <person name="Zhou Z."/>
            <person name="Hou R."/>
            <person name="Li X."/>
            <person name="Liu Y."/>
            <person name="Li H."/>
            <person name="Ning X."/>
            <person name="Lin Y."/>
            <person name="Zhao L."/>
            <person name="Xing Q."/>
            <person name="Dou J."/>
            <person name="Li Y."/>
            <person name="Mao J."/>
            <person name="Guo H."/>
            <person name="Dou H."/>
            <person name="Li T."/>
            <person name="Mu C."/>
            <person name="Jiang W."/>
            <person name="Fu Q."/>
            <person name="Fu X."/>
            <person name="Miao Y."/>
            <person name="Liu J."/>
            <person name="Yu Q."/>
            <person name="Li R."/>
            <person name="Liao H."/>
            <person name="Li X."/>
            <person name="Kong Y."/>
            <person name="Jiang Z."/>
            <person name="Chourrout D."/>
            <person name="Li R."/>
            <person name="Bao Z."/>
        </authorList>
    </citation>
    <scope>NUCLEOTIDE SEQUENCE [LARGE SCALE GENOMIC DNA]</scope>
    <source>
        <strain evidence="2 3">PY_sf001</strain>
    </source>
</reference>
<keyword evidence="3" id="KW-1185">Reference proteome</keyword>
<feature type="compositionally biased region" description="Basic and acidic residues" evidence="1">
    <location>
        <begin position="35"/>
        <end position="49"/>
    </location>
</feature>
<comment type="caution">
    <text evidence="2">The sequence shown here is derived from an EMBL/GenBank/DDBJ whole genome shotgun (WGS) entry which is preliminary data.</text>
</comment>
<dbReference type="Proteomes" id="UP000242188">
    <property type="component" value="Unassembled WGS sequence"/>
</dbReference>
<evidence type="ECO:0000313" key="3">
    <source>
        <dbReference type="Proteomes" id="UP000242188"/>
    </source>
</evidence>
<dbReference type="PANTHER" id="PTHR17149">
    <property type="entry name" value="NUCLEAR PROTEIN 1 AND 2"/>
    <property type="match status" value="1"/>
</dbReference>
<dbReference type="InterPro" id="IPR018792">
    <property type="entry name" value="NUPR1-like"/>
</dbReference>
<dbReference type="PANTHER" id="PTHR17149:SF4">
    <property type="entry name" value="RH17958P"/>
    <property type="match status" value="1"/>
</dbReference>
<dbReference type="GO" id="GO:0008285">
    <property type="term" value="P:negative regulation of cell population proliferation"/>
    <property type="evidence" value="ECO:0007669"/>
    <property type="project" value="TreeGrafter"/>
</dbReference>
<feature type="region of interest" description="Disordered" evidence="1">
    <location>
        <begin position="25"/>
        <end position="54"/>
    </location>
</feature>
<name>A0A210PYW4_MIZYE</name>
<dbReference type="GO" id="GO:0005634">
    <property type="term" value="C:nucleus"/>
    <property type="evidence" value="ECO:0007669"/>
    <property type="project" value="TreeGrafter"/>
</dbReference>
<protein>
    <submittedName>
        <fullName evidence="2">Nuclear protein 1</fullName>
    </submittedName>
</protein>
<dbReference type="Pfam" id="PF10195">
    <property type="entry name" value="Phospho_p8"/>
    <property type="match status" value="1"/>
</dbReference>